<keyword evidence="4" id="KW-0297">G-protein coupled receptor</keyword>
<dbReference type="SUPFAM" id="SSF81321">
    <property type="entry name" value="Family A G protein-coupled receptor-like"/>
    <property type="match status" value="1"/>
</dbReference>
<feature type="transmembrane region" description="Helical" evidence="9">
    <location>
        <begin position="46"/>
        <end position="70"/>
    </location>
</feature>
<evidence type="ECO:0000256" key="1">
    <source>
        <dbReference type="ARBA" id="ARBA00004141"/>
    </source>
</evidence>
<comment type="subcellular location">
    <subcellularLocation>
        <location evidence="1">Membrane</location>
        <topology evidence="1">Multi-pass membrane protein</topology>
    </subcellularLocation>
</comment>
<dbReference type="GO" id="GO:0016020">
    <property type="term" value="C:membrane"/>
    <property type="evidence" value="ECO:0007669"/>
    <property type="project" value="UniProtKB-SubCell"/>
</dbReference>
<keyword evidence="12" id="KW-1185">Reference proteome</keyword>
<feature type="transmembrane region" description="Helical" evidence="9">
    <location>
        <begin position="90"/>
        <end position="110"/>
    </location>
</feature>
<name>A0AAV4C8L7_9GAST</name>
<keyword evidence="7" id="KW-0807">Transducer</keyword>
<gene>
    <name evidence="11" type="ORF">PoB_005437200</name>
</gene>
<dbReference type="PROSITE" id="PS50262">
    <property type="entry name" value="G_PROTEIN_RECEP_F1_2"/>
    <property type="match status" value="1"/>
</dbReference>
<evidence type="ECO:0000313" key="12">
    <source>
        <dbReference type="Proteomes" id="UP000735302"/>
    </source>
</evidence>
<feature type="region of interest" description="Disordered" evidence="8">
    <location>
        <begin position="12"/>
        <end position="32"/>
    </location>
</feature>
<evidence type="ECO:0000256" key="7">
    <source>
        <dbReference type="ARBA" id="ARBA00023224"/>
    </source>
</evidence>
<evidence type="ECO:0000256" key="5">
    <source>
        <dbReference type="ARBA" id="ARBA00023136"/>
    </source>
</evidence>
<evidence type="ECO:0000256" key="8">
    <source>
        <dbReference type="SAM" id="MobiDB-lite"/>
    </source>
</evidence>
<evidence type="ECO:0000313" key="11">
    <source>
        <dbReference type="EMBL" id="GFO27867.1"/>
    </source>
</evidence>
<dbReference type="EMBL" id="BLXT01005974">
    <property type="protein sequence ID" value="GFO27867.1"/>
    <property type="molecule type" value="Genomic_DNA"/>
</dbReference>
<proteinExistence type="predicted"/>
<evidence type="ECO:0000259" key="10">
    <source>
        <dbReference type="PROSITE" id="PS50262"/>
    </source>
</evidence>
<keyword evidence="3 9" id="KW-1133">Transmembrane helix</keyword>
<accession>A0AAV4C8L7</accession>
<dbReference type="InterPro" id="IPR017452">
    <property type="entry name" value="GPCR_Rhodpsn_7TM"/>
</dbReference>
<dbReference type="Proteomes" id="UP000735302">
    <property type="component" value="Unassembled WGS sequence"/>
</dbReference>
<keyword evidence="6" id="KW-0675">Receptor</keyword>
<dbReference type="PANTHER" id="PTHR24243">
    <property type="entry name" value="G-PROTEIN COUPLED RECEPTOR"/>
    <property type="match status" value="1"/>
</dbReference>
<feature type="domain" description="G-protein coupled receptors family 1 profile" evidence="10">
    <location>
        <begin position="1"/>
        <end position="109"/>
    </location>
</feature>
<keyword evidence="5 9" id="KW-0472">Membrane</keyword>
<sequence>MIIALKRSSRFRNRPQKSNEKNTPDSRSVTTRLSQNSRLNSRELQVIKVVILVSAVFVVCNAPAMIASILRQTVPGLSNVGTYRLSQDVLLIFVEVFQLLNCTLNIVVYLKYNTLYRTTFLDLFGKRSK</sequence>
<organism evidence="11 12">
    <name type="scientific">Plakobranchus ocellatus</name>
    <dbReference type="NCBI Taxonomy" id="259542"/>
    <lineage>
        <taxon>Eukaryota</taxon>
        <taxon>Metazoa</taxon>
        <taxon>Spiralia</taxon>
        <taxon>Lophotrochozoa</taxon>
        <taxon>Mollusca</taxon>
        <taxon>Gastropoda</taxon>
        <taxon>Heterobranchia</taxon>
        <taxon>Euthyneura</taxon>
        <taxon>Panpulmonata</taxon>
        <taxon>Sacoglossa</taxon>
        <taxon>Placobranchoidea</taxon>
        <taxon>Plakobranchidae</taxon>
        <taxon>Plakobranchus</taxon>
    </lineage>
</organism>
<evidence type="ECO:0000256" key="4">
    <source>
        <dbReference type="ARBA" id="ARBA00023040"/>
    </source>
</evidence>
<evidence type="ECO:0000256" key="3">
    <source>
        <dbReference type="ARBA" id="ARBA00022989"/>
    </source>
</evidence>
<comment type="caution">
    <text evidence="11">The sequence shown here is derived from an EMBL/GenBank/DDBJ whole genome shotgun (WGS) entry which is preliminary data.</text>
</comment>
<evidence type="ECO:0000256" key="2">
    <source>
        <dbReference type="ARBA" id="ARBA00022692"/>
    </source>
</evidence>
<evidence type="ECO:0000256" key="6">
    <source>
        <dbReference type="ARBA" id="ARBA00023170"/>
    </source>
</evidence>
<protein>
    <recommendedName>
        <fullName evidence="10">G-protein coupled receptors family 1 profile domain-containing protein</fullName>
    </recommendedName>
</protein>
<dbReference type="Gene3D" id="1.20.1070.10">
    <property type="entry name" value="Rhodopsin 7-helix transmembrane proteins"/>
    <property type="match status" value="1"/>
</dbReference>
<evidence type="ECO:0000256" key="9">
    <source>
        <dbReference type="SAM" id="Phobius"/>
    </source>
</evidence>
<dbReference type="AlphaFoldDB" id="A0AAV4C8L7"/>
<keyword evidence="2 9" id="KW-0812">Transmembrane</keyword>
<dbReference type="PANTHER" id="PTHR24243:SF208">
    <property type="entry name" value="PYROKININ-1 RECEPTOR"/>
    <property type="match status" value="1"/>
</dbReference>
<reference evidence="11 12" key="1">
    <citation type="journal article" date="2021" name="Elife">
        <title>Chloroplast acquisition without the gene transfer in kleptoplastic sea slugs, Plakobranchus ocellatus.</title>
        <authorList>
            <person name="Maeda T."/>
            <person name="Takahashi S."/>
            <person name="Yoshida T."/>
            <person name="Shimamura S."/>
            <person name="Takaki Y."/>
            <person name="Nagai Y."/>
            <person name="Toyoda A."/>
            <person name="Suzuki Y."/>
            <person name="Arimoto A."/>
            <person name="Ishii H."/>
            <person name="Satoh N."/>
            <person name="Nishiyama T."/>
            <person name="Hasebe M."/>
            <person name="Maruyama T."/>
            <person name="Minagawa J."/>
            <person name="Obokata J."/>
            <person name="Shigenobu S."/>
        </authorList>
    </citation>
    <scope>NUCLEOTIDE SEQUENCE [LARGE SCALE GENOMIC DNA]</scope>
</reference>
<dbReference type="GO" id="GO:0004930">
    <property type="term" value="F:G protein-coupled receptor activity"/>
    <property type="evidence" value="ECO:0007669"/>
    <property type="project" value="UniProtKB-KW"/>
</dbReference>